<keyword evidence="4" id="KW-0680">Restriction system</keyword>
<accession>A0A1G6GUT2</accession>
<evidence type="ECO:0000256" key="7">
    <source>
        <dbReference type="RuleBase" id="RU000416"/>
    </source>
</evidence>
<dbReference type="InterPro" id="IPR031303">
    <property type="entry name" value="C5_meth_CS"/>
</dbReference>
<dbReference type="SUPFAM" id="SSF53335">
    <property type="entry name" value="S-adenosyl-L-methionine-dependent methyltransferases"/>
    <property type="match status" value="1"/>
</dbReference>
<dbReference type="PRINTS" id="PR00105">
    <property type="entry name" value="C5METTRFRASE"/>
</dbReference>
<name>A0A1G6GUT2_9BURK</name>
<dbReference type="Gene3D" id="3.90.120.10">
    <property type="entry name" value="DNA Methylase, subunit A, domain 2"/>
    <property type="match status" value="1"/>
</dbReference>
<dbReference type="GO" id="GO:0044027">
    <property type="term" value="P:negative regulation of gene expression via chromosomal CpG island methylation"/>
    <property type="evidence" value="ECO:0007669"/>
    <property type="project" value="TreeGrafter"/>
</dbReference>
<dbReference type="InterPro" id="IPR050390">
    <property type="entry name" value="C5-Methyltransferase"/>
</dbReference>
<keyword evidence="2 6" id="KW-0808">Transferase</keyword>
<dbReference type="STRING" id="416944.SAMN05421548_101358"/>
<dbReference type="GO" id="GO:0009307">
    <property type="term" value="P:DNA restriction-modification system"/>
    <property type="evidence" value="ECO:0007669"/>
    <property type="project" value="UniProtKB-KW"/>
</dbReference>
<dbReference type="InterPro" id="IPR029063">
    <property type="entry name" value="SAM-dependent_MTases_sf"/>
</dbReference>
<keyword evidence="1 6" id="KW-0489">Methyltransferase</keyword>
<dbReference type="PROSITE" id="PS51679">
    <property type="entry name" value="SAM_MT_C5"/>
    <property type="match status" value="1"/>
</dbReference>
<dbReference type="EC" id="2.1.1.37" evidence="8"/>
<reference evidence="10" key="1">
    <citation type="submission" date="2016-09" db="EMBL/GenBank/DDBJ databases">
        <authorList>
            <person name="Varghese N."/>
            <person name="Submissions S."/>
        </authorList>
    </citation>
    <scope>NUCLEOTIDE SEQUENCE [LARGE SCALE GENOMIC DNA]</scope>
    <source>
        <strain evidence="10">TNe-862</strain>
    </source>
</reference>
<sequence>MKRTTGPTSIEICSGAGGQALGLEMAGFGHEALVEIEPPACATLRANRPEWQVFEQDLRAFSALHYKGIDLLAGGVPCPPFSKAGKQLGADDERDLFPEAIRLVDECRPRAVMLENVRGLLDAVFDDYRNKVETQLKKLGYVSGWRLLNASDFGVSQLRPRVIFVGIHKDIAGKFSWPERLEDEPPTVGELLHDLMAERGWLGAERWREVANTIAPTLVGGSKKHGGPDLGPTRAKRAWASLGVDGMGIWDAAPDRDFVGMPRLTTRMAARIQGFPDEWQFSGKKTAAYRQIGNAFPPPVARAVAQQIRRAITSRRMLKVA</sequence>
<dbReference type="InterPro" id="IPR001525">
    <property type="entry name" value="C5_MeTfrase"/>
</dbReference>
<evidence type="ECO:0000256" key="5">
    <source>
        <dbReference type="ARBA" id="ARBA00047422"/>
    </source>
</evidence>
<evidence type="ECO:0000256" key="4">
    <source>
        <dbReference type="ARBA" id="ARBA00022747"/>
    </source>
</evidence>
<proteinExistence type="inferred from homology"/>
<dbReference type="PROSITE" id="PS00094">
    <property type="entry name" value="C5_MTASE_1"/>
    <property type="match status" value="1"/>
</dbReference>
<evidence type="ECO:0000313" key="9">
    <source>
        <dbReference type="EMBL" id="SDB85728.1"/>
    </source>
</evidence>
<dbReference type="GO" id="GO:0003886">
    <property type="term" value="F:DNA (cytosine-5-)-methyltransferase activity"/>
    <property type="evidence" value="ECO:0007669"/>
    <property type="project" value="UniProtKB-EC"/>
</dbReference>
<dbReference type="Gene3D" id="3.40.50.150">
    <property type="entry name" value="Vaccinia Virus protein VP39"/>
    <property type="match status" value="1"/>
</dbReference>
<dbReference type="PROSITE" id="PS00095">
    <property type="entry name" value="C5_MTASE_2"/>
    <property type="match status" value="1"/>
</dbReference>
<evidence type="ECO:0000313" key="10">
    <source>
        <dbReference type="Proteomes" id="UP000198908"/>
    </source>
</evidence>
<dbReference type="CDD" id="cd00315">
    <property type="entry name" value="Cyt_C5_DNA_methylase"/>
    <property type="match status" value="1"/>
</dbReference>
<dbReference type="NCBIfam" id="TIGR00675">
    <property type="entry name" value="dcm"/>
    <property type="match status" value="1"/>
</dbReference>
<dbReference type="AlphaFoldDB" id="A0A1G6GUT2"/>
<comment type="catalytic activity">
    <reaction evidence="5 8">
        <text>a 2'-deoxycytidine in DNA + S-adenosyl-L-methionine = a 5-methyl-2'-deoxycytidine in DNA + S-adenosyl-L-homocysteine + H(+)</text>
        <dbReference type="Rhea" id="RHEA:13681"/>
        <dbReference type="Rhea" id="RHEA-COMP:11369"/>
        <dbReference type="Rhea" id="RHEA-COMP:11370"/>
        <dbReference type="ChEBI" id="CHEBI:15378"/>
        <dbReference type="ChEBI" id="CHEBI:57856"/>
        <dbReference type="ChEBI" id="CHEBI:59789"/>
        <dbReference type="ChEBI" id="CHEBI:85452"/>
        <dbReference type="ChEBI" id="CHEBI:85454"/>
        <dbReference type="EC" id="2.1.1.37"/>
    </reaction>
</comment>
<organism evidence="9 10">
    <name type="scientific">Paraburkholderia lycopersici</name>
    <dbReference type="NCBI Taxonomy" id="416944"/>
    <lineage>
        <taxon>Bacteria</taxon>
        <taxon>Pseudomonadati</taxon>
        <taxon>Pseudomonadota</taxon>
        <taxon>Betaproteobacteria</taxon>
        <taxon>Burkholderiales</taxon>
        <taxon>Burkholderiaceae</taxon>
        <taxon>Paraburkholderia</taxon>
    </lineage>
</organism>
<evidence type="ECO:0000256" key="1">
    <source>
        <dbReference type="ARBA" id="ARBA00022603"/>
    </source>
</evidence>
<keyword evidence="3 6" id="KW-0949">S-adenosyl-L-methionine</keyword>
<dbReference type="Pfam" id="PF00145">
    <property type="entry name" value="DNA_methylase"/>
    <property type="match status" value="1"/>
</dbReference>
<evidence type="ECO:0000256" key="8">
    <source>
        <dbReference type="RuleBase" id="RU000417"/>
    </source>
</evidence>
<gene>
    <name evidence="9" type="ORF">SAMN05421548_101358</name>
</gene>
<evidence type="ECO:0000256" key="6">
    <source>
        <dbReference type="PROSITE-ProRule" id="PRU01016"/>
    </source>
</evidence>
<dbReference type="GO" id="GO:0032259">
    <property type="term" value="P:methylation"/>
    <property type="evidence" value="ECO:0007669"/>
    <property type="project" value="UniProtKB-KW"/>
</dbReference>
<evidence type="ECO:0000256" key="3">
    <source>
        <dbReference type="ARBA" id="ARBA00022691"/>
    </source>
</evidence>
<comment type="similarity">
    <text evidence="6 7">Belongs to the class I-like SAM-binding methyltransferase superfamily. C5-methyltransferase family.</text>
</comment>
<evidence type="ECO:0000256" key="2">
    <source>
        <dbReference type="ARBA" id="ARBA00022679"/>
    </source>
</evidence>
<protein>
    <recommendedName>
        <fullName evidence="8">Cytosine-specific methyltransferase</fullName>
        <ecNumber evidence="8">2.1.1.37</ecNumber>
    </recommendedName>
</protein>
<dbReference type="OrthoDB" id="9813719at2"/>
<dbReference type="EMBL" id="FMYQ01000001">
    <property type="protein sequence ID" value="SDB85728.1"/>
    <property type="molecule type" value="Genomic_DNA"/>
</dbReference>
<dbReference type="GO" id="GO:0003677">
    <property type="term" value="F:DNA binding"/>
    <property type="evidence" value="ECO:0007669"/>
    <property type="project" value="TreeGrafter"/>
</dbReference>
<dbReference type="Proteomes" id="UP000198908">
    <property type="component" value="Unassembled WGS sequence"/>
</dbReference>
<feature type="active site" evidence="6">
    <location>
        <position position="78"/>
    </location>
</feature>
<dbReference type="RefSeq" id="WP_091993587.1">
    <property type="nucleotide sequence ID" value="NZ_FMYQ01000001.1"/>
</dbReference>
<dbReference type="PANTHER" id="PTHR10629:SF52">
    <property type="entry name" value="DNA (CYTOSINE-5)-METHYLTRANSFERASE 1"/>
    <property type="match status" value="1"/>
</dbReference>
<dbReference type="InterPro" id="IPR018117">
    <property type="entry name" value="C5_DNA_meth_AS"/>
</dbReference>
<dbReference type="PANTHER" id="PTHR10629">
    <property type="entry name" value="CYTOSINE-SPECIFIC METHYLTRANSFERASE"/>
    <property type="match status" value="1"/>
</dbReference>
<keyword evidence="10" id="KW-1185">Reference proteome</keyword>